<evidence type="ECO:0000256" key="8">
    <source>
        <dbReference type="PIRSR" id="PIRSR000137-1"/>
    </source>
</evidence>
<dbReference type="GO" id="GO:0016614">
    <property type="term" value="F:oxidoreductase activity, acting on CH-OH group of donors"/>
    <property type="evidence" value="ECO:0007669"/>
    <property type="project" value="InterPro"/>
</dbReference>
<comment type="caution">
    <text evidence="11">The sequence shown here is derived from an EMBL/GenBank/DDBJ whole genome shotgun (WGS) entry which is preliminary data.</text>
</comment>
<dbReference type="SUPFAM" id="SSF54373">
    <property type="entry name" value="FAD-linked reductases, C-terminal domain"/>
    <property type="match status" value="1"/>
</dbReference>
<gene>
    <name evidence="11" type="ORF">H0H81_004197</name>
</gene>
<organism evidence="11 12">
    <name type="scientific">Sphagnurus paluster</name>
    <dbReference type="NCBI Taxonomy" id="117069"/>
    <lineage>
        <taxon>Eukaryota</taxon>
        <taxon>Fungi</taxon>
        <taxon>Dikarya</taxon>
        <taxon>Basidiomycota</taxon>
        <taxon>Agaricomycotina</taxon>
        <taxon>Agaricomycetes</taxon>
        <taxon>Agaricomycetidae</taxon>
        <taxon>Agaricales</taxon>
        <taxon>Tricholomatineae</taxon>
        <taxon>Lyophyllaceae</taxon>
        <taxon>Sphagnurus</taxon>
    </lineage>
</organism>
<evidence type="ECO:0000256" key="2">
    <source>
        <dbReference type="ARBA" id="ARBA00010790"/>
    </source>
</evidence>
<evidence type="ECO:0000259" key="10">
    <source>
        <dbReference type="PROSITE" id="PS00624"/>
    </source>
</evidence>
<dbReference type="SUPFAM" id="SSF51905">
    <property type="entry name" value="FAD/NAD(P)-binding domain"/>
    <property type="match status" value="1"/>
</dbReference>
<dbReference type="PANTHER" id="PTHR11552">
    <property type="entry name" value="GLUCOSE-METHANOL-CHOLINE GMC OXIDOREDUCTASE"/>
    <property type="match status" value="1"/>
</dbReference>
<feature type="active site" description="Proton donor" evidence="8">
    <location>
        <position position="505"/>
    </location>
</feature>
<dbReference type="GO" id="GO:0050660">
    <property type="term" value="F:flavin adenine dinucleotide binding"/>
    <property type="evidence" value="ECO:0007669"/>
    <property type="project" value="InterPro"/>
</dbReference>
<evidence type="ECO:0000256" key="7">
    <source>
        <dbReference type="ARBA" id="ARBA00023180"/>
    </source>
</evidence>
<keyword evidence="6" id="KW-0560">Oxidoreductase</keyword>
<keyword evidence="12" id="KW-1185">Reference proteome</keyword>
<reference evidence="11" key="1">
    <citation type="submission" date="2021-02" db="EMBL/GenBank/DDBJ databases">
        <authorList>
            <person name="Nieuwenhuis M."/>
            <person name="Van De Peppel L.J.J."/>
        </authorList>
    </citation>
    <scope>NUCLEOTIDE SEQUENCE</scope>
    <source>
        <strain evidence="11">D49</strain>
    </source>
</reference>
<dbReference type="Pfam" id="PF05199">
    <property type="entry name" value="GMC_oxred_C"/>
    <property type="match status" value="1"/>
</dbReference>
<dbReference type="InterPro" id="IPR012132">
    <property type="entry name" value="GMC_OxRdtase"/>
</dbReference>
<dbReference type="PANTHER" id="PTHR11552:SF201">
    <property type="entry name" value="GLUCOSE-METHANOL-CHOLINE OXIDOREDUCTASE N-TERMINAL DOMAIN-CONTAINING PROTEIN"/>
    <property type="match status" value="1"/>
</dbReference>
<dbReference type="Gene3D" id="3.50.50.60">
    <property type="entry name" value="FAD/NAD(P)-binding domain"/>
    <property type="match status" value="3"/>
</dbReference>
<keyword evidence="3" id="KW-0285">Flavoprotein</keyword>
<reference evidence="11" key="2">
    <citation type="submission" date="2021-10" db="EMBL/GenBank/DDBJ databases">
        <title>Phylogenomics reveals ancestral predisposition of the termite-cultivated fungus Termitomyces towards a domesticated lifestyle.</title>
        <authorList>
            <person name="Auxier B."/>
            <person name="Grum-Grzhimaylo A."/>
            <person name="Cardenas M.E."/>
            <person name="Lodge J.D."/>
            <person name="Laessoe T."/>
            <person name="Pedersen O."/>
            <person name="Smith M.E."/>
            <person name="Kuyper T.W."/>
            <person name="Franco-Molano E.A."/>
            <person name="Baroni T.J."/>
            <person name="Aanen D.K."/>
        </authorList>
    </citation>
    <scope>NUCLEOTIDE SEQUENCE</scope>
    <source>
        <strain evidence="11">D49</strain>
    </source>
</reference>
<name>A0A9P7GT22_9AGAR</name>
<dbReference type="Proteomes" id="UP000717328">
    <property type="component" value="Unassembled WGS sequence"/>
</dbReference>
<dbReference type="Pfam" id="PF00732">
    <property type="entry name" value="GMC_oxred_N"/>
    <property type="match status" value="1"/>
</dbReference>
<evidence type="ECO:0000256" key="3">
    <source>
        <dbReference type="ARBA" id="ARBA00022630"/>
    </source>
</evidence>
<comment type="cofactor">
    <cofactor evidence="1 9">
        <name>FAD</name>
        <dbReference type="ChEBI" id="CHEBI:57692"/>
    </cofactor>
</comment>
<accession>A0A9P7GT22</accession>
<dbReference type="InterPro" id="IPR000172">
    <property type="entry name" value="GMC_OxRdtase_N"/>
</dbReference>
<dbReference type="EMBL" id="JABCKI010000108">
    <property type="protein sequence ID" value="KAG5652642.1"/>
    <property type="molecule type" value="Genomic_DNA"/>
</dbReference>
<sequence length="573" mass="63323">MTSFDYVVVGGGTAGLLVAARLAEERSVTVCVLEAGEDLRDNLDIQVPGFAQRARLKSTDWAFTTIPQAVNNQPIYIPRGKGLGGSSSLNYSDTEVEAFGLEPDRELYGDGPIMTTLPRACAEYWPQFVKACEEIGLEYNKNAMSGNNIGLWPSANAIHPDTATRISSATAYYEPIKNQENLVVITGAQVSRIIFRDAALGDDHKAESVEYHKDDKIITISVKKEVILSAGSIQTPQILELSGIGDEKLLELHDIPSIIHLPGVGENLRRRFNPPNSDIFSSVETQEHHGTYLVNEINDNYESFDVLRDPVRAAQEWEFLYVFNLLCQQERRGMFATIPIQFGFVPLRILPEIDQIRKIASDLPMGDIHPASFKLFQEWLQGDLDRSSAIEIILVPYMMPTRERRDPDPGKKYISLILYLTHPFARGSVHINSADPLKPPSIDFSALDNPVDLAILKSGIKLGRQIFDAAALKDVVAQEILPGSSIQEDADIEDYIKRQVGTSFHPLGSAAMLPREEGGVVDANLKVYGTKNLRVVDASIIPIQIASHPMATIYAIAEKAADIIKLNTNEIGY</sequence>
<dbReference type="PIRSF" id="PIRSF000137">
    <property type="entry name" value="Alcohol_oxidase"/>
    <property type="match status" value="1"/>
</dbReference>
<keyword evidence="7" id="KW-0325">Glycoprotein</keyword>
<dbReference type="Gene3D" id="3.30.410.40">
    <property type="match status" value="1"/>
</dbReference>
<proteinExistence type="inferred from homology"/>
<feature type="domain" description="Glucose-methanol-choline oxidoreductase N-terminal" evidence="10">
    <location>
        <begin position="231"/>
        <end position="245"/>
    </location>
</feature>
<comment type="similarity">
    <text evidence="2">Belongs to the GMC oxidoreductase family.</text>
</comment>
<keyword evidence="5 9" id="KW-0274">FAD</keyword>
<dbReference type="Pfam" id="PF13450">
    <property type="entry name" value="NAD_binding_8"/>
    <property type="match status" value="1"/>
</dbReference>
<dbReference type="OrthoDB" id="269227at2759"/>
<dbReference type="InterPro" id="IPR036188">
    <property type="entry name" value="FAD/NAD-bd_sf"/>
</dbReference>
<keyword evidence="4" id="KW-0732">Signal</keyword>
<dbReference type="PROSITE" id="PS00624">
    <property type="entry name" value="GMC_OXRED_2"/>
    <property type="match status" value="1"/>
</dbReference>
<dbReference type="InterPro" id="IPR007867">
    <property type="entry name" value="GMC_OxRtase_C"/>
</dbReference>
<evidence type="ECO:0000256" key="6">
    <source>
        <dbReference type="ARBA" id="ARBA00023002"/>
    </source>
</evidence>
<dbReference type="AlphaFoldDB" id="A0A9P7GT22"/>
<evidence type="ECO:0000256" key="9">
    <source>
        <dbReference type="PIRSR" id="PIRSR000137-2"/>
    </source>
</evidence>
<protein>
    <recommendedName>
        <fullName evidence="10">Glucose-methanol-choline oxidoreductase N-terminal domain-containing protein</fullName>
    </recommendedName>
</protein>
<evidence type="ECO:0000313" key="11">
    <source>
        <dbReference type="EMBL" id="KAG5652642.1"/>
    </source>
</evidence>
<feature type="active site" description="Proton acceptor" evidence="8">
    <location>
        <position position="548"/>
    </location>
</feature>
<dbReference type="Gene3D" id="3.30.560.10">
    <property type="entry name" value="Glucose Oxidase, domain 3"/>
    <property type="match status" value="1"/>
</dbReference>
<evidence type="ECO:0000313" key="12">
    <source>
        <dbReference type="Proteomes" id="UP000717328"/>
    </source>
</evidence>
<evidence type="ECO:0000256" key="5">
    <source>
        <dbReference type="ARBA" id="ARBA00022827"/>
    </source>
</evidence>
<feature type="binding site" evidence="9">
    <location>
        <position position="190"/>
    </location>
    <ligand>
        <name>FAD</name>
        <dbReference type="ChEBI" id="CHEBI:57692"/>
    </ligand>
</feature>
<evidence type="ECO:0000256" key="4">
    <source>
        <dbReference type="ARBA" id="ARBA00022729"/>
    </source>
</evidence>
<evidence type="ECO:0000256" key="1">
    <source>
        <dbReference type="ARBA" id="ARBA00001974"/>
    </source>
</evidence>